<dbReference type="EMBL" id="ML977332">
    <property type="protein sequence ID" value="KAF2112162.1"/>
    <property type="molecule type" value="Genomic_DNA"/>
</dbReference>
<dbReference type="OrthoDB" id="5429634at2759"/>
<keyword evidence="4" id="KW-1185">Reference proteome</keyword>
<proteinExistence type="predicted"/>
<name>A0A6A5YYD0_9PLEO</name>
<evidence type="ECO:0000259" key="2">
    <source>
        <dbReference type="Pfam" id="PF20163"/>
    </source>
</evidence>
<accession>A0A6A5YYD0</accession>
<protein>
    <recommendedName>
        <fullName evidence="2">DUF6536 domain-containing protein</fullName>
    </recommendedName>
</protein>
<feature type="transmembrane region" description="Helical" evidence="1">
    <location>
        <begin position="64"/>
        <end position="82"/>
    </location>
</feature>
<evidence type="ECO:0000256" key="1">
    <source>
        <dbReference type="SAM" id="Phobius"/>
    </source>
</evidence>
<keyword evidence="1" id="KW-1133">Transmembrane helix</keyword>
<dbReference type="AlphaFoldDB" id="A0A6A5YYD0"/>
<feature type="domain" description="DUF6536" evidence="2">
    <location>
        <begin position="2"/>
        <end position="98"/>
    </location>
</feature>
<keyword evidence="1" id="KW-0472">Membrane</keyword>
<dbReference type="PANTHER" id="PTHR35395:SF1">
    <property type="entry name" value="DUF6536 DOMAIN-CONTAINING PROTEIN"/>
    <property type="match status" value="1"/>
</dbReference>
<evidence type="ECO:0000313" key="4">
    <source>
        <dbReference type="Proteomes" id="UP000799770"/>
    </source>
</evidence>
<dbReference type="InterPro" id="IPR046623">
    <property type="entry name" value="DUF6536"/>
</dbReference>
<dbReference type="PANTHER" id="PTHR35395">
    <property type="entry name" value="DUF6536 DOMAIN-CONTAINING PROTEIN"/>
    <property type="match status" value="1"/>
</dbReference>
<dbReference type="Pfam" id="PF20163">
    <property type="entry name" value="DUF6536"/>
    <property type="match status" value="1"/>
</dbReference>
<feature type="transmembrane region" description="Helical" evidence="1">
    <location>
        <begin position="348"/>
        <end position="369"/>
    </location>
</feature>
<feature type="transmembrane region" description="Helical" evidence="1">
    <location>
        <begin position="244"/>
        <end position="268"/>
    </location>
</feature>
<keyword evidence="1" id="KW-0812">Transmembrane</keyword>
<sequence length="613" mass="68066">MTTLFHVFINIMSTLLLSASNYTMQVLSAPTRTACVKAHRDNRWLDVGIPSFRNLGYITMKKRLLWALLFSSSIPLHLFWNAGIFQVVADRLYDVELIAYESSRWEELSQTVGVKYVTNQEFKKIYGQRYVSEFGDVSLIVKGLGVTIDVYSMQEFIDNGFSPGPNITLPIGLRPDFDRHSMFNDLSDTGYIDAQYISQNVSHVPFGMANSTIGNGTDGPGGDIILWIQGGFARQFDGGSKIQISLAFMLIVIVCNVGKLVAMSFTLFDGSEAPLVTVGDAISAFMTEADPYTNGHCTYSKDEFLWRSKTPEKQNRIPAHLKDERDTKWKGIWLSERKSYIQTVSRPIWLSAVILCGLTPAITMTVFLASGPRNDREEYGTYYSTPITPEWGAASPETFALRTSRFDGPSTARLAFIANAPQILLSVMYLTFNGMFTCMSLAQEWNNLADDEKGLRVTNPKGEQRETYFLQLPYRWALPLNAFGGVLHWLTSQTLFLKRIDQMDKYGNLHEDESLAACGFSSLSLLVLLVAIFVLDFIAILVGILPLNVKIPFGSSCSAVISAACHSLNGAEDPTKKVKWGVVSKGSVSEGTVGNCCFSNSKVGKPKTGVRYK</sequence>
<gene>
    <name evidence="3" type="ORF">BDV96DRAFT_581263</name>
</gene>
<dbReference type="Proteomes" id="UP000799770">
    <property type="component" value="Unassembled WGS sequence"/>
</dbReference>
<feature type="transmembrane region" description="Helical" evidence="1">
    <location>
        <begin position="423"/>
        <end position="442"/>
    </location>
</feature>
<feature type="transmembrane region" description="Helical" evidence="1">
    <location>
        <begin position="518"/>
        <end position="547"/>
    </location>
</feature>
<evidence type="ECO:0000313" key="3">
    <source>
        <dbReference type="EMBL" id="KAF2112162.1"/>
    </source>
</evidence>
<organism evidence="3 4">
    <name type="scientific">Lophiotrema nucula</name>
    <dbReference type="NCBI Taxonomy" id="690887"/>
    <lineage>
        <taxon>Eukaryota</taxon>
        <taxon>Fungi</taxon>
        <taxon>Dikarya</taxon>
        <taxon>Ascomycota</taxon>
        <taxon>Pezizomycotina</taxon>
        <taxon>Dothideomycetes</taxon>
        <taxon>Pleosporomycetidae</taxon>
        <taxon>Pleosporales</taxon>
        <taxon>Lophiotremataceae</taxon>
        <taxon>Lophiotrema</taxon>
    </lineage>
</organism>
<reference evidence="3" key="1">
    <citation type="journal article" date="2020" name="Stud. Mycol.">
        <title>101 Dothideomycetes genomes: a test case for predicting lifestyles and emergence of pathogens.</title>
        <authorList>
            <person name="Haridas S."/>
            <person name="Albert R."/>
            <person name="Binder M."/>
            <person name="Bloem J."/>
            <person name="Labutti K."/>
            <person name="Salamov A."/>
            <person name="Andreopoulos B."/>
            <person name="Baker S."/>
            <person name="Barry K."/>
            <person name="Bills G."/>
            <person name="Bluhm B."/>
            <person name="Cannon C."/>
            <person name="Castanera R."/>
            <person name="Culley D."/>
            <person name="Daum C."/>
            <person name="Ezra D."/>
            <person name="Gonzalez J."/>
            <person name="Henrissat B."/>
            <person name="Kuo A."/>
            <person name="Liang C."/>
            <person name="Lipzen A."/>
            <person name="Lutzoni F."/>
            <person name="Magnuson J."/>
            <person name="Mondo S."/>
            <person name="Nolan M."/>
            <person name="Ohm R."/>
            <person name="Pangilinan J."/>
            <person name="Park H.-J."/>
            <person name="Ramirez L."/>
            <person name="Alfaro M."/>
            <person name="Sun H."/>
            <person name="Tritt A."/>
            <person name="Yoshinaga Y."/>
            <person name="Zwiers L.-H."/>
            <person name="Turgeon B."/>
            <person name="Goodwin S."/>
            <person name="Spatafora J."/>
            <person name="Crous P."/>
            <person name="Grigoriev I."/>
        </authorList>
    </citation>
    <scope>NUCLEOTIDE SEQUENCE</scope>
    <source>
        <strain evidence="3">CBS 627.86</strain>
    </source>
</reference>